<evidence type="ECO:0000313" key="10">
    <source>
        <dbReference type="EMBL" id="KUG51218.1"/>
    </source>
</evidence>
<evidence type="ECO:0000256" key="1">
    <source>
        <dbReference type="ARBA" id="ARBA00004651"/>
    </source>
</evidence>
<keyword evidence="5" id="KW-0029">Amino-acid transport</keyword>
<keyword evidence="3" id="KW-1003">Cell membrane</keyword>
<evidence type="ECO:0000256" key="4">
    <source>
        <dbReference type="ARBA" id="ARBA00022692"/>
    </source>
</evidence>
<protein>
    <submittedName>
        <fullName evidence="10">Ectoine/hydroxyectoine ABC transporter permease subunit EhuC</fullName>
    </submittedName>
</protein>
<accession>A0A0W8I0T1</accession>
<dbReference type="RefSeq" id="WP_058875453.1">
    <property type="nucleotide sequence ID" value="NZ_LQBK01000042.1"/>
</dbReference>
<feature type="transmembrane region" description="Helical" evidence="8">
    <location>
        <begin position="20"/>
        <end position="43"/>
    </location>
</feature>
<proteinExistence type="inferred from homology"/>
<dbReference type="PROSITE" id="PS50928">
    <property type="entry name" value="ABC_TM1"/>
    <property type="match status" value="1"/>
</dbReference>
<evidence type="ECO:0000256" key="5">
    <source>
        <dbReference type="ARBA" id="ARBA00022970"/>
    </source>
</evidence>
<feature type="transmembrane region" description="Helical" evidence="8">
    <location>
        <begin position="64"/>
        <end position="82"/>
    </location>
</feature>
<dbReference type="NCBIfam" id="TIGR01726">
    <property type="entry name" value="HEQRo_perm_3TM"/>
    <property type="match status" value="1"/>
</dbReference>
<dbReference type="PANTHER" id="PTHR30614">
    <property type="entry name" value="MEMBRANE COMPONENT OF AMINO ACID ABC TRANSPORTER"/>
    <property type="match status" value="1"/>
</dbReference>
<evidence type="ECO:0000256" key="6">
    <source>
        <dbReference type="ARBA" id="ARBA00022989"/>
    </source>
</evidence>
<dbReference type="GO" id="GO:0022857">
    <property type="term" value="F:transmembrane transporter activity"/>
    <property type="evidence" value="ECO:0007669"/>
    <property type="project" value="InterPro"/>
</dbReference>
<evidence type="ECO:0000256" key="3">
    <source>
        <dbReference type="ARBA" id="ARBA00022475"/>
    </source>
</evidence>
<evidence type="ECO:0000256" key="8">
    <source>
        <dbReference type="RuleBase" id="RU363032"/>
    </source>
</evidence>
<dbReference type="NCBIfam" id="TIGR03004">
    <property type="entry name" value="ectoine_ehuC"/>
    <property type="match status" value="1"/>
</dbReference>
<keyword evidence="7 8" id="KW-0472">Membrane</keyword>
<evidence type="ECO:0000313" key="11">
    <source>
        <dbReference type="Proteomes" id="UP000053512"/>
    </source>
</evidence>
<feature type="domain" description="ABC transmembrane type-1" evidence="9">
    <location>
        <begin position="19"/>
        <end position="207"/>
    </location>
</feature>
<feature type="transmembrane region" description="Helical" evidence="8">
    <location>
        <begin position="141"/>
        <end position="166"/>
    </location>
</feature>
<comment type="similarity">
    <text evidence="8">Belongs to the binding-protein-dependent transport system permease family.</text>
</comment>
<dbReference type="GO" id="GO:0043190">
    <property type="term" value="C:ATP-binding cassette (ABC) transporter complex"/>
    <property type="evidence" value="ECO:0007669"/>
    <property type="project" value="InterPro"/>
</dbReference>
<dbReference type="Gene3D" id="1.10.3720.10">
    <property type="entry name" value="MetI-like"/>
    <property type="match status" value="1"/>
</dbReference>
<evidence type="ECO:0000256" key="7">
    <source>
        <dbReference type="ARBA" id="ARBA00023136"/>
    </source>
</evidence>
<gene>
    <name evidence="10" type="ORF">AVL61_10405</name>
</gene>
<feature type="transmembrane region" description="Helical" evidence="8">
    <location>
        <begin position="88"/>
        <end position="107"/>
    </location>
</feature>
<dbReference type="GO" id="GO:0006865">
    <property type="term" value="P:amino acid transport"/>
    <property type="evidence" value="ECO:0007669"/>
    <property type="project" value="UniProtKB-KW"/>
</dbReference>
<dbReference type="EMBL" id="LQBK01000042">
    <property type="protein sequence ID" value="KUG51218.1"/>
    <property type="molecule type" value="Genomic_DNA"/>
</dbReference>
<evidence type="ECO:0000256" key="2">
    <source>
        <dbReference type="ARBA" id="ARBA00022448"/>
    </source>
</evidence>
<keyword evidence="2 8" id="KW-0813">Transport</keyword>
<dbReference type="AlphaFoldDB" id="A0A0W8I0T1"/>
<dbReference type="InterPro" id="IPR043429">
    <property type="entry name" value="ArtM/GltK/GlnP/TcyL/YhdX-like"/>
</dbReference>
<sequence length="243" mass="26109">MGERFEALAAFLPRLLDGVLVTLQLTLGGAIGAFVLAVGLGLLSRSGTAALRVLARVVVEFFRGTSLLVQLFWLFFVLPLMGVRLDPMTVGVLALSLNFGAYGAEVVRGSIASVDRGQWEAAHALGMSGAHRMRRVVFPQAWALMIPSLANLLIQLLKGTAVVSFITLSDLTFRVGQLRQSTGDTLFAFTVGLLIYFVLAYALNLGMNVLEVRAKNTLGRGPSLREIWLPVRPKIAETGGGTP</sequence>
<organism evidence="10 11">
    <name type="scientific">Kocuria rosea subsp. polaris</name>
    <dbReference type="NCBI Taxonomy" id="136273"/>
    <lineage>
        <taxon>Bacteria</taxon>
        <taxon>Bacillati</taxon>
        <taxon>Actinomycetota</taxon>
        <taxon>Actinomycetes</taxon>
        <taxon>Micrococcales</taxon>
        <taxon>Micrococcaceae</taxon>
        <taxon>Kocuria</taxon>
    </lineage>
</organism>
<dbReference type="InterPro" id="IPR014342">
    <property type="entry name" value="Ectoine_EhuC"/>
</dbReference>
<dbReference type="InterPro" id="IPR000515">
    <property type="entry name" value="MetI-like"/>
</dbReference>
<dbReference type="PANTHER" id="PTHR30614:SF0">
    <property type="entry name" value="L-CYSTINE TRANSPORT SYSTEM PERMEASE PROTEIN TCYL"/>
    <property type="match status" value="1"/>
</dbReference>
<evidence type="ECO:0000259" key="9">
    <source>
        <dbReference type="PROSITE" id="PS50928"/>
    </source>
</evidence>
<reference evidence="11" key="1">
    <citation type="submission" date="2015-12" db="EMBL/GenBank/DDBJ databases">
        <authorList>
            <person name="Nair G.R."/>
            <person name="Kaur G."/>
            <person name="Mayilraj S."/>
        </authorList>
    </citation>
    <scope>NUCLEOTIDE SEQUENCE [LARGE SCALE GENOMIC DNA]</scope>
    <source>
        <strain evidence="11">CD08_4</strain>
    </source>
</reference>
<dbReference type="OrthoDB" id="92598at2"/>
<dbReference type="Pfam" id="PF00528">
    <property type="entry name" value="BPD_transp_1"/>
    <property type="match status" value="1"/>
</dbReference>
<dbReference type="InterPro" id="IPR010065">
    <property type="entry name" value="AA_ABC_transptr_permease_3TM"/>
</dbReference>
<dbReference type="Proteomes" id="UP000053512">
    <property type="component" value="Unassembled WGS sequence"/>
</dbReference>
<dbReference type="SUPFAM" id="SSF161098">
    <property type="entry name" value="MetI-like"/>
    <property type="match status" value="1"/>
</dbReference>
<name>A0A0W8I0T1_KOCRO</name>
<feature type="transmembrane region" description="Helical" evidence="8">
    <location>
        <begin position="186"/>
        <end position="210"/>
    </location>
</feature>
<comment type="caution">
    <text evidence="10">The sequence shown here is derived from an EMBL/GenBank/DDBJ whole genome shotgun (WGS) entry which is preliminary data.</text>
</comment>
<dbReference type="InterPro" id="IPR035906">
    <property type="entry name" value="MetI-like_sf"/>
</dbReference>
<comment type="subcellular location">
    <subcellularLocation>
        <location evidence="1 8">Cell membrane</location>
        <topology evidence="1 8">Multi-pass membrane protein</topology>
    </subcellularLocation>
</comment>
<dbReference type="CDD" id="cd06261">
    <property type="entry name" value="TM_PBP2"/>
    <property type="match status" value="1"/>
</dbReference>
<keyword evidence="6 8" id="KW-1133">Transmembrane helix</keyword>
<keyword evidence="4 8" id="KW-0812">Transmembrane</keyword>